<organism evidence="1 2">
    <name type="scientific">Methanogenium organophilum</name>
    <dbReference type="NCBI Taxonomy" id="2199"/>
    <lineage>
        <taxon>Archaea</taxon>
        <taxon>Methanobacteriati</taxon>
        <taxon>Methanobacteriota</taxon>
        <taxon>Stenosarchaea group</taxon>
        <taxon>Methanomicrobia</taxon>
        <taxon>Methanomicrobiales</taxon>
        <taxon>Methanomicrobiaceae</taxon>
        <taxon>Methanogenium</taxon>
    </lineage>
</organism>
<dbReference type="GeneID" id="76834191"/>
<evidence type="ECO:0000313" key="2">
    <source>
        <dbReference type="Proteomes" id="UP001163096"/>
    </source>
</evidence>
<gene>
    <name evidence="1" type="ORF">OU421_03775</name>
</gene>
<dbReference type="EMBL" id="CP113361">
    <property type="protein sequence ID" value="WAI02000.1"/>
    <property type="molecule type" value="Genomic_DNA"/>
</dbReference>
<proteinExistence type="predicted"/>
<accession>A0A9X9S6Z2</accession>
<sequence>MQRNHPRHLPVMENVDINRSCLIGLLQAVVEGEQPFLYEPLTAA</sequence>
<name>A0A9X9S6Z2_METOG</name>
<dbReference type="Proteomes" id="UP001163096">
    <property type="component" value="Chromosome"/>
</dbReference>
<evidence type="ECO:0000313" key="1">
    <source>
        <dbReference type="EMBL" id="WAI02000.1"/>
    </source>
</evidence>
<dbReference type="KEGG" id="mou:OU421_03775"/>
<dbReference type="RefSeq" id="WP_268187278.1">
    <property type="nucleotide sequence ID" value="NZ_CP113361.1"/>
</dbReference>
<protein>
    <submittedName>
        <fullName evidence="1">Uncharacterized protein</fullName>
    </submittedName>
</protein>
<reference evidence="1" key="1">
    <citation type="submission" date="2022-11" db="EMBL/GenBank/DDBJ databases">
        <title>Complete genome sequence of Methanogenium organophilum DSM 3596.</title>
        <authorList>
            <person name="Chen S.-C."/>
            <person name="Lai S.-J."/>
            <person name="You Y.-T."/>
        </authorList>
    </citation>
    <scope>NUCLEOTIDE SEQUENCE</scope>
    <source>
        <strain evidence="1">DSM 3596</strain>
    </source>
</reference>
<keyword evidence="2" id="KW-1185">Reference proteome</keyword>
<dbReference type="AlphaFoldDB" id="A0A9X9S6Z2"/>